<evidence type="ECO:0000313" key="3">
    <source>
        <dbReference type="EMBL" id="MDH5832409.1"/>
    </source>
</evidence>
<dbReference type="InterPro" id="IPR010131">
    <property type="entry name" value="MdtP/NodT-like"/>
</dbReference>
<feature type="signal peptide" evidence="2">
    <location>
        <begin position="1"/>
        <end position="28"/>
    </location>
</feature>
<gene>
    <name evidence="3" type="ORF">QFW81_00480</name>
</gene>
<dbReference type="Gene3D" id="1.20.1600.10">
    <property type="entry name" value="Outer membrane efflux proteins (OEP)"/>
    <property type="match status" value="1"/>
</dbReference>
<dbReference type="PANTHER" id="PTHR30203">
    <property type="entry name" value="OUTER MEMBRANE CATION EFFLUX PROTEIN"/>
    <property type="match status" value="1"/>
</dbReference>
<dbReference type="Pfam" id="PF02321">
    <property type="entry name" value="OEP"/>
    <property type="match status" value="2"/>
</dbReference>
<dbReference type="InterPro" id="IPR003423">
    <property type="entry name" value="OMP_efflux"/>
</dbReference>
<keyword evidence="2" id="KW-0732">Signal</keyword>
<protein>
    <submittedName>
        <fullName evidence="3">TolC family protein</fullName>
    </submittedName>
</protein>
<reference evidence="3 4" key="1">
    <citation type="submission" date="2023-04" db="EMBL/GenBank/DDBJ databases">
        <title>Luteimonas sp. M1R5S59.</title>
        <authorList>
            <person name="Sun J.-Q."/>
        </authorList>
    </citation>
    <scope>NUCLEOTIDE SEQUENCE [LARGE SCALE GENOMIC DNA]</scope>
    <source>
        <strain evidence="3 4">M1R5S59</strain>
    </source>
</reference>
<dbReference type="PANTHER" id="PTHR30203:SF24">
    <property type="entry name" value="BLR4935 PROTEIN"/>
    <property type="match status" value="1"/>
</dbReference>
<comment type="caution">
    <text evidence="3">The sequence shown here is derived from an EMBL/GenBank/DDBJ whole genome shotgun (WGS) entry which is preliminary data.</text>
</comment>
<evidence type="ECO:0000256" key="1">
    <source>
        <dbReference type="ARBA" id="ARBA00007613"/>
    </source>
</evidence>
<keyword evidence="4" id="KW-1185">Reference proteome</keyword>
<comment type="similarity">
    <text evidence="1">Belongs to the outer membrane factor (OMF) (TC 1.B.17) family.</text>
</comment>
<feature type="chain" id="PRO_5045054265" evidence="2">
    <location>
        <begin position="29"/>
        <end position="420"/>
    </location>
</feature>
<evidence type="ECO:0000256" key="2">
    <source>
        <dbReference type="SAM" id="SignalP"/>
    </source>
</evidence>
<dbReference type="SUPFAM" id="SSF56954">
    <property type="entry name" value="Outer membrane efflux proteins (OEP)"/>
    <property type="match status" value="1"/>
</dbReference>
<organism evidence="3 4">
    <name type="scientific">Luteimonas kalidii</name>
    <dbReference type="NCBI Taxonomy" id="3042025"/>
    <lineage>
        <taxon>Bacteria</taxon>
        <taxon>Pseudomonadati</taxon>
        <taxon>Pseudomonadota</taxon>
        <taxon>Gammaproteobacteria</taxon>
        <taxon>Lysobacterales</taxon>
        <taxon>Lysobacteraceae</taxon>
        <taxon>Luteimonas</taxon>
    </lineage>
</organism>
<dbReference type="RefSeq" id="WP_280576583.1">
    <property type="nucleotide sequence ID" value="NZ_JARXRO010000001.1"/>
</dbReference>
<dbReference type="EMBL" id="JARXRO010000001">
    <property type="protein sequence ID" value="MDH5832409.1"/>
    <property type="molecule type" value="Genomic_DNA"/>
</dbReference>
<name>A0ABT6JP75_9GAMM</name>
<sequence length="420" mass="44653">MLCFHRCKARRLLASAFALACCAASSHAQQRVSAEEAVSLALSQPHVRQELAAGVDSARSDVLAARTWANPRLELSRERGDGTAAGGASERSALLSQEIELGGRRGLRVDAAELGVRAAQLSAQYERARLRGEVLRAYSQVVAAERVGAAHARASAGLQALADVADRRTRAGDLSGYESRRIAQASARAQANAAQAEASARSARARLAGWIGDVALDARLDDTPPLPSVPATTDDLRSAELDLLQARREHAQAQAKAERRLAVPVDVGVGTKRVEDAGIRDTLMVVELGVPLPLFDRNQAGRARAEAEAARADAEYQRALLQTRSRRAAALAEATQLSASARTLFESAVPEAAALTEIARASFAEGELDLVGLLDAHEAETAMVEQALDQQARALEAVLELQLLDPSNPHDPTHPLEETP</sequence>
<accession>A0ABT6JP75</accession>
<dbReference type="Proteomes" id="UP001156873">
    <property type="component" value="Unassembled WGS sequence"/>
</dbReference>
<proteinExistence type="inferred from homology"/>
<evidence type="ECO:0000313" key="4">
    <source>
        <dbReference type="Proteomes" id="UP001156873"/>
    </source>
</evidence>